<evidence type="ECO:0000313" key="3">
    <source>
        <dbReference type="EMBL" id="OYQ32402.1"/>
    </source>
</evidence>
<dbReference type="AlphaFoldDB" id="A0A255YT52"/>
<protein>
    <recommendedName>
        <fullName evidence="5">Cell division protein FtsL</fullName>
    </recommendedName>
</protein>
<dbReference type="OrthoDB" id="7165680at2"/>
<evidence type="ECO:0000256" key="1">
    <source>
        <dbReference type="SAM" id="Coils"/>
    </source>
</evidence>
<evidence type="ECO:0000256" key="2">
    <source>
        <dbReference type="SAM" id="MobiDB-lite"/>
    </source>
</evidence>
<feature type="coiled-coil region" evidence="1">
    <location>
        <begin position="27"/>
        <end position="54"/>
    </location>
</feature>
<dbReference type="EMBL" id="NOXU01000031">
    <property type="protein sequence ID" value="OYQ32402.1"/>
    <property type="molecule type" value="Genomic_DNA"/>
</dbReference>
<comment type="caution">
    <text evidence="3">The sequence shown here is derived from an EMBL/GenBank/DDBJ whole genome shotgun (WGS) entry which is preliminary data.</text>
</comment>
<proteinExistence type="predicted"/>
<keyword evidence="4" id="KW-1185">Reference proteome</keyword>
<name>A0A255YT52_9PROT</name>
<evidence type="ECO:0000313" key="4">
    <source>
        <dbReference type="Proteomes" id="UP000216998"/>
    </source>
</evidence>
<organism evidence="3 4">
    <name type="scientific">Niveispirillum lacus</name>
    <dbReference type="NCBI Taxonomy" id="1981099"/>
    <lineage>
        <taxon>Bacteria</taxon>
        <taxon>Pseudomonadati</taxon>
        <taxon>Pseudomonadota</taxon>
        <taxon>Alphaproteobacteria</taxon>
        <taxon>Rhodospirillales</taxon>
        <taxon>Azospirillaceae</taxon>
        <taxon>Niveispirillum</taxon>
    </lineage>
</organism>
<accession>A0A255YT52</accession>
<feature type="region of interest" description="Disordered" evidence="2">
    <location>
        <begin position="84"/>
        <end position="148"/>
    </location>
</feature>
<reference evidence="3 4" key="1">
    <citation type="submission" date="2017-07" db="EMBL/GenBank/DDBJ databases">
        <title>Niveispirillum cyanobacteriorum sp. nov., isolated from cyanobacterial aggregates in a eutrophic lake.</title>
        <authorList>
            <person name="Cai H."/>
        </authorList>
    </citation>
    <scope>NUCLEOTIDE SEQUENCE [LARGE SCALE GENOMIC DNA]</scope>
    <source>
        <strain evidence="4">TH1-14</strain>
    </source>
</reference>
<dbReference type="RefSeq" id="WP_094457438.1">
    <property type="nucleotide sequence ID" value="NZ_NOXU01000031.1"/>
</dbReference>
<keyword evidence="1" id="KW-0175">Coiled coil</keyword>
<gene>
    <name evidence="3" type="ORF">CHU95_16500</name>
</gene>
<evidence type="ECO:0008006" key="5">
    <source>
        <dbReference type="Google" id="ProtNLM"/>
    </source>
</evidence>
<dbReference type="Proteomes" id="UP000216998">
    <property type="component" value="Unassembled WGS sequence"/>
</dbReference>
<sequence>MIGKSTIVWIAVSCAASGILYQTSYKAQEQEQELSRLNRAIVSEQEAIQVLKAEWAYLNDPTRLEKLSAEHLLLQATNAAQIANLAGLPDKDPNQPPPFTPIPSRKPGSRAPDMIDRAPMPKAPPVPSAPSRRQPEGPVILAKYGATR</sequence>